<protein>
    <recommendedName>
        <fullName evidence="2">Endosome-associated-trafficking regulator 1</fullName>
    </recommendedName>
</protein>
<dbReference type="InterPro" id="IPR026757">
    <property type="entry name" value="ENTR1"/>
</dbReference>
<name>A0A835CUW8_APHGI</name>
<dbReference type="GO" id="GO:0032465">
    <property type="term" value="P:regulation of cytokinesis"/>
    <property type="evidence" value="ECO:0007669"/>
    <property type="project" value="TreeGrafter"/>
</dbReference>
<evidence type="ECO:0000256" key="1">
    <source>
        <dbReference type="ARBA" id="ARBA00007791"/>
    </source>
</evidence>
<organism evidence="6 7">
    <name type="scientific">Aphidius gifuensis</name>
    <name type="common">Parasitoid wasp</name>
    <dbReference type="NCBI Taxonomy" id="684658"/>
    <lineage>
        <taxon>Eukaryota</taxon>
        <taxon>Metazoa</taxon>
        <taxon>Ecdysozoa</taxon>
        <taxon>Arthropoda</taxon>
        <taxon>Hexapoda</taxon>
        <taxon>Insecta</taxon>
        <taxon>Pterygota</taxon>
        <taxon>Neoptera</taxon>
        <taxon>Endopterygota</taxon>
        <taxon>Hymenoptera</taxon>
        <taxon>Apocrita</taxon>
        <taxon>Ichneumonoidea</taxon>
        <taxon>Braconidae</taxon>
        <taxon>Aphidiinae</taxon>
        <taxon>Aphidius</taxon>
    </lineage>
</organism>
<feature type="compositionally biased region" description="Polar residues" evidence="5">
    <location>
        <begin position="175"/>
        <end position="184"/>
    </location>
</feature>
<dbReference type="AlphaFoldDB" id="A0A835CUW8"/>
<evidence type="ECO:0000256" key="2">
    <source>
        <dbReference type="ARBA" id="ARBA00016007"/>
    </source>
</evidence>
<dbReference type="GO" id="GO:1903566">
    <property type="term" value="P:positive regulation of protein localization to cilium"/>
    <property type="evidence" value="ECO:0007669"/>
    <property type="project" value="TreeGrafter"/>
</dbReference>
<reference evidence="6 7" key="1">
    <citation type="submission" date="2020-08" db="EMBL/GenBank/DDBJ databases">
        <title>Aphidius gifuensis genome sequencing and assembly.</title>
        <authorList>
            <person name="Du Z."/>
        </authorList>
    </citation>
    <scope>NUCLEOTIDE SEQUENCE [LARGE SCALE GENOMIC DNA]</scope>
    <source>
        <strain evidence="6">YNYX2018</strain>
        <tissue evidence="6">Adults</tissue>
    </source>
</reference>
<evidence type="ECO:0000256" key="5">
    <source>
        <dbReference type="SAM" id="MobiDB-lite"/>
    </source>
</evidence>
<keyword evidence="3 4" id="KW-0175">Coiled coil</keyword>
<feature type="compositionally biased region" description="Low complexity" evidence="5">
    <location>
        <begin position="1"/>
        <end position="33"/>
    </location>
</feature>
<evidence type="ECO:0000313" key="7">
    <source>
        <dbReference type="Proteomes" id="UP000639338"/>
    </source>
</evidence>
<dbReference type="PANTHER" id="PTHR31259">
    <property type="entry name" value="ENDOSOME-ASSOCIATED TRAFFICKING REGULATOR 1"/>
    <property type="match status" value="1"/>
</dbReference>
<feature type="region of interest" description="Disordered" evidence="5">
    <location>
        <begin position="70"/>
        <end position="102"/>
    </location>
</feature>
<evidence type="ECO:0000256" key="4">
    <source>
        <dbReference type="SAM" id="Coils"/>
    </source>
</evidence>
<feature type="coiled-coil region" evidence="4">
    <location>
        <begin position="293"/>
        <end position="394"/>
    </location>
</feature>
<dbReference type="OrthoDB" id="6499155at2759"/>
<evidence type="ECO:0000313" key="6">
    <source>
        <dbReference type="EMBL" id="KAF7996604.1"/>
    </source>
</evidence>
<evidence type="ECO:0000256" key="3">
    <source>
        <dbReference type="ARBA" id="ARBA00023054"/>
    </source>
</evidence>
<dbReference type="GO" id="GO:0030496">
    <property type="term" value="C:midbody"/>
    <property type="evidence" value="ECO:0007669"/>
    <property type="project" value="TreeGrafter"/>
</dbReference>
<keyword evidence="7" id="KW-1185">Reference proteome</keyword>
<sequence>MASSRGDLSSSSSTSSSLEELSQPSRSSVTSSSRENIIDTTRSDNQGSEMKKTNEGNPFSFKHFLRKASSSSSSSISSQTNYRNSGARPKVYSDSGNTGKSSVDIDSVYVARNPTELPDFVQDHLVIEQCYLNSNNNDGNNDGAVSPSCIPDIDNLPDFALNSIPRAHRIDDNENATNSQQYDNLPNDLTGHRGRRPVGSIERQHNGFSDNLETIGSFPLDLPVQATNDRDLNLQDRDRLTSRDNNIPKSLPDFLSDGPILNRVVVPQQESSISSSSLSTTASTAILNSSVPAERLLVEIEQLRHNYDLARRQNHEQYRRIQILEGELSTRRAVDNQETAHLEKAMEQVEDNLKRSTRRAVNAESAVTTLKQEVKTLKLKISVLQNENDELKNSLGARYNEMNVGSNNEKKIKQFASDIRNAASSAEYLLRQLMTGVNNLNVIASTMENADRIEDRTKDYLFDLNDDDDAAAAAGPAL</sequence>
<dbReference type="Proteomes" id="UP000639338">
    <property type="component" value="Unassembled WGS sequence"/>
</dbReference>
<dbReference type="EMBL" id="JACMRX010000001">
    <property type="protein sequence ID" value="KAF7996604.1"/>
    <property type="molecule type" value="Genomic_DNA"/>
</dbReference>
<feature type="compositionally biased region" description="Polar residues" evidence="5">
    <location>
        <begin position="34"/>
        <end position="48"/>
    </location>
</feature>
<feature type="region of interest" description="Disordered" evidence="5">
    <location>
        <begin position="170"/>
        <end position="198"/>
    </location>
</feature>
<dbReference type="GO" id="GO:0036064">
    <property type="term" value="C:ciliary basal body"/>
    <property type="evidence" value="ECO:0007669"/>
    <property type="project" value="TreeGrafter"/>
</dbReference>
<feature type="region of interest" description="Disordered" evidence="5">
    <location>
        <begin position="1"/>
        <end position="58"/>
    </location>
</feature>
<dbReference type="GO" id="GO:0055037">
    <property type="term" value="C:recycling endosome"/>
    <property type="evidence" value="ECO:0007669"/>
    <property type="project" value="TreeGrafter"/>
</dbReference>
<dbReference type="GO" id="GO:0005813">
    <property type="term" value="C:centrosome"/>
    <property type="evidence" value="ECO:0007669"/>
    <property type="project" value="TreeGrafter"/>
</dbReference>
<comment type="caution">
    <text evidence="6">The sequence shown here is derived from an EMBL/GenBank/DDBJ whole genome shotgun (WGS) entry which is preliminary data.</text>
</comment>
<dbReference type="GO" id="GO:0005769">
    <property type="term" value="C:early endosome"/>
    <property type="evidence" value="ECO:0007669"/>
    <property type="project" value="TreeGrafter"/>
</dbReference>
<accession>A0A835CUW8</accession>
<gene>
    <name evidence="6" type="ORF">HCN44_002250</name>
</gene>
<proteinExistence type="inferred from homology"/>
<dbReference type="GO" id="GO:0045724">
    <property type="term" value="P:positive regulation of cilium assembly"/>
    <property type="evidence" value="ECO:0007669"/>
    <property type="project" value="TreeGrafter"/>
</dbReference>
<dbReference type="PANTHER" id="PTHR31259:SF3">
    <property type="entry name" value="ENDOSOME-ASSOCIATED-TRAFFICKING REGULATOR 1"/>
    <property type="match status" value="1"/>
</dbReference>
<comment type="similarity">
    <text evidence="1">Belongs to the ENTR1 family.</text>
</comment>